<proteinExistence type="evidence at transcript level"/>
<evidence type="ECO:0000313" key="2">
    <source>
        <dbReference type="EMBL" id="AFP99234.1"/>
    </source>
</evidence>
<dbReference type="AlphaFoldDB" id="J7HEY7"/>
<evidence type="ECO:0000256" key="1">
    <source>
        <dbReference type="SAM" id="SignalP"/>
    </source>
</evidence>
<sequence length="109" mass="11669">MKCLVVVAIFLLALTNHAHGSSSECQKNLEDGAKMFVDMCNRGEIPAGQSPFDDGRATGFLDAQGQQNMNDCVEIGKGSDCNRFTEAAKCFLNKGICNHIGDIDAPSKS</sequence>
<keyword evidence="1" id="KW-0732">Signal</keyword>
<reference evidence="2" key="1">
    <citation type="submission" date="2012-08" db="EMBL/GenBank/DDBJ databases">
        <title>Functional transcriptomics of wild caught Lutzomyia intermedia salivary glands: Identification of a protective salivary protein against Leishmania braziliensis infection.</title>
        <authorList>
            <person name="de Moura T.R."/>
            <person name="Oliveira F."/>
            <person name="Carneiro M.W."/>
            <person name="Miranda J.C."/>
            <person name="Clarencio J."/>
            <person name="Barral-Netto M."/>
            <person name="Barral A."/>
            <person name="Brodskyn C."/>
            <person name="Ribeiro J.M.C."/>
            <person name="Valenzuela J.G."/>
            <person name="de Oliveira C.I."/>
        </authorList>
    </citation>
    <scope>NUCLEOTIDE SEQUENCE</scope>
    <source>
        <tissue evidence="2">Salivary gland</tissue>
    </source>
</reference>
<name>J7HEY7_9DIPT</name>
<feature type="signal peptide" evidence="1">
    <location>
        <begin position="1"/>
        <end position="20"/>
    </location>
</feature>
<accession>J7HEY7</accession>
<organism evidence="2">
    <name type="scientific">Nyssomyia intermedia</name>
    <dbReference type="NCBI Taxonomy" id="182990"/>
    <lineage>
        <taxon>Eukaryota</taxon>
        <taxon>Metazoa</taxon>
        <taxon>Ecdysozoa</taxon>
        <taxon>Arthropoda</taxon>
        <taxon>Hexapoda</taxon>
        <taxon>Insecta</taxon>
        <taxon>Pterygota</taxon>
        <taxon>Neoptera</taxon>
        <taxon>Endopterygota</taxon>
        <taxon>Diptera</taxon>
        <taxon>Nematocera</taxon>
        <taxon>Psychodoidea</taxon>
        <taxon>Psychodidae</taxon>
        <taxon>Nyssomyia</taxon>
    </lineage>
</organism>
<dbReference type="EMBL" id="KA660056">
    <property type="protein sequence ID" value="AFP99234.1"/>
    <property type="molecule type" value="mRNA"/>
</dbReference>
<protein>
    <submittedName>
        <fullName evidence="2">10 kDa family memberl</fullName>
    </submittedName>
</protein>
<feature type="chain" id="PRO_5003792641" evidence="1">
    <location>
        <begin position="21"/>
        <end position="109"/>
    </location>
</feature>